<feature type="region of interest" description="Disordered" evidence="1">
    <location>
        <begin position="243"/>
        <end position="267"/>
    </location>
</feature>
<feature type="compositionally biased region" description="Basic and acidic residues" evidence="1">
    <location>
        <begin position="81"/>
        <end position="94"/>
    </location>
</feature>
<feature type="region of interest" description="Disordered" evidence="1">
    <location>
        <begin position="74"/>
        <end position="131"/>
    </location>
</feature>
<dbReference type="STRING" id="1045774.SAMN05421872_103106"/>
<evidence type="ECO:0000313" key="5">
    <source>
        <dbReference type="Proteomes" id="UP000199034"/>
    </source>
</evidence>
<dbReference type="AlphaFoldDB" id="A0A1G6N1E0"/>
<feature type="compositionally biased region" description="Basic and acidic residues" evidence="1">
    <location>
        <begin position="248"/>
        <end position="259"/>
    </location>
</feature>
<feature type="domain" description="eCIS core" evidence="3">
    <location>
        <begin position="129"/>
        <end position="206"/>
    </location>
</feature>
<organism evidence="4 5">
    <name type="scientific">Nocardioides lianchengensis</name>
    <dbReference type="NCBI Taxonomy" id="1045774"/>
    <lineage>
        <taxon>Bacteria</taxon>
        <taxon>Bacillati</taxon>
        <taxon>Actinomycetota</taxon>
        <taxon>Actinomycetes</taxon>
        <taxon>Propionibacteriales</taxon>
        <taxon>Nocardioidaceae</taxon>
        <taxon>Nocardioides</taxon>
    </lineage>
</organism>
<evidence type="ECO:0000259" key="3">
    <source>
        <dbReference type="Pfam" id="PF13699"/>
    </source>
</evidence>
<keyword evidence="2" id="KW-1133">Transmembrane helix</keyword>
<feature type="region of interest" description="Disordered" evidence="1">
    <location>
        <begin position="1"/>
        <end position="23"/>
    </location>
</feature>
<evidence type="ECO:0000313" key="4">
    <source>
        <dbReference type="EMBL" id="SDC61652.1"/>
    </source>
</evidence>
<dbReference type="InterPro" id="IPR025295">
    <property type="entry name" value="eCIS_core_dom"/>
</dbReference>
<keyword evidence="2" id="KW-0472">Membrane</keyword>
<protein>
    <recommendedName>
        <fullName evidence="3">eCIS core domain-containing protein</fullName>
    </recommendedName>
</protein>
<gene>
    <name evidence="4" type="ORF">SAMN05421872_103106</name>
</gene>
<accession>A0A1G6N1E0</accession>
<keyword evidence="5" id="KW-1185">Reference proteome</keyword>
<evidence type="ECO:0000256" key="1">
    <source>
        <dbReference type="SAM" id="MobiDB-lite"/>
    </source>
</evidence>
<dbReference type="EMBL" id="FMZM01000003">
    <property type="protein sequence ID" value="SDC61652.1"/>
    <property type="molecule type" value="Genomic_DNA"/>
</dbReference>
<dbReference type="Proteomes" id="UP000199034">
    <property type="component" value="Unassembled WGS sequence"/>
</dbReference>
<feature type="transmembrane region" description="Helical" evidence="2">
    <location>
        <begin position="491"/>
        <end position="511"/>
    </location>
</feature>
<dbReference type="RefSeq" id="WP_090852518.1">
    <property type="nucleotide sequence ID" value="NZ_FMZM01000003.1"/>
</dbReference>
<evidence type="ECO:0000256" key="2">
    <source>
        <dbReference type="SAM" id="Phobius"/>
    </source>
</evidence>
<feature type="transmembrane region" description="Helical" evidence="2">
    <location>
        <begin position="463"/>
        <end position="485"/>
    </location>
</feature>
<name>A0A1G6N1E0_9ACTN</name>
<dbReference type="Pfam" id="PF13699">
    <property type="entry name" value="eCIS_core"/>
    <property type="match status" value="1"/>
</dbReference>
<dbReference type="OrthoDB" id="9153660at2"/>
<sequence>MSTERDHVAQPAPAPTVQRAAAEVATPAAPVPLPAAGPAIGSLVVGHAEDRAEADADKMADVALSRLRRLEIGGAPADSAPDVHQHGPGCDHLRRSPAPSGSPVVGYEGGALDSGTSSAIESRRGSGKPLDAEVRRRMEGAFGASFSGVRIHADDSAAKLNTAVSARAFTTGKDVFFGKGQYAPGTASGDKVLAHELAHTLQPSGGAQRLVSERSRAAVSRGVAVSDQIRRVNWKFWKKTPEEQAAADQKKQDAADKKANTAYSGPSGAVPSLGKEVGKGVAGVGLVAGATVASMVTGQAALSGLSGQTSGGLVSGDSGVVGSLSGSTLRDEGQEFGDQGATALGNRKGKSQGMSGALGAAGAAKAGVETAYVVSAAGGSSAAKLGMKGALELGKGAGDAALRGAAGGLGIATGAVTTLQGLWKGYKAGKKLWALTRGKGRRMLSGQGPLWKQAIVKAQRYKLAIAAAKTALGVLGIAAGALVLASNPVGWGIGLAAAIVGGGMAIAKIVGKVKDAKKRAQISEDIKAGKPLESAVLPEIPKKELPGAAAPTVREKSRKEAIEHANTVAREASDLGALAGTMRHALAAGGDWAIVPAAAELDEEHGVPIEQTLATDGQQQMHDSFMLLASIGVKAEEALSDSGQDLIEKKISLVEAL</sequence>
<proteinExistence type="predicted"/>
<reference evidence="4 5" key="1">
    <citation type="submission" date="2016-10" db="EMBL/GenBank/DDBJ databases">
        <authorList>
            <person name="de Groot N.N."/>
        </authorList>
    </citation>
    <scope>NUCLEOTIDE SEQUENCE [LARGE SCALE GENOMIC DNA]</scope>
    <source>
        <strain evidence="4 5">CGMCC 4.6858</strain>
    </source>
</reference>
<keyword evidence="2" id="KW-0812">Transmembrane</keyword>